<reference evidence="2" key="1">
    <citation type="journal article" date="2010" name="Stand. Genomic Sci.">
        <title>Complete genome sequence of Syntrophothermus lipocalidus type strain (TGB-C1T).</title>
        <authorList>
            <consortium name="US DOE Joint Genome Institute (JGI-PGF)"/>
            <person name="Djao O."/>
            <person name="Zhang X."/>
            <person name="Lucas S."/>
            <person name="Lapidus A."/>
            <person name="Glavina Del Rio T."/>
            <person name="Nolan M."/>
            <person name="Tice H."/>
            <person name="Cheng J."/>
            <person name="Han C."/>
            <person name="Tapia R."/>
            <person name="Goodwin L."/>
            <person name="Pitluck S."/>
            <person name="Liolios K."/>
            <person name="Ivanova N."/>
            <person name="Mavromatis K."/>
            <person name="Mikhailova N."/>
            <person name="Ovchinnikova G."/>
            <person name="Pati A."/>
            <person name="Brambilla E."/>
            <person name="Chen A."/>
            <person name="Palaniappan K."/>
            <person name="Land M."/>
            <person name="Hauser L."/>
            <person name="Chang Y."/>
            <person name="Jeffries C."/>
            <person name="Rohde M."/>
            <person name="Sikorski J."/>
            <person name="Spring S."/>
            <person name="Goker M."/>
            <person name="Detter J."/>
            <person name="Woyke T."/>
            <person name="Bristow J."/>
            <person name="Eisen J."/>
            <person name="Markowitz V."/>
            <person name="Hugenholtz P."/>
            <person name="Kyrpides N."/>
            <person name="Klenk H."/>
        </authorList>
    </citation>
    <scope>NUCLEOTIDE SEQUENCE [LARGE SCALE GENOMIC DNA]</scope>
    <source>
        <strain evidence="2">DSM 12680 / TGB-C1</strain>
    </source>
</reference>
<proteinExistence type="predicted"/>
<dbReference type="AlphaFoldDB" id="D7CPR5"/>
<reference evidence="1 2" key="2">
    <citation type="journal article" date="2010" name="Stand. Genomic Sci.">
        <title>Complete genome sequence of Syntrophothermus lipocalidus type strain (TGB-C1).</title>
        <authorList>
            <person name="Djao O.D."/>
            <person name="Zhang X."/>
            <person name="Lucas S."/>
            <person name="Lapidus A."/>
            <person name="Del Rio T.G."/>
            <person name="Nolan M."/>
            <person name="Tice H."/>
            <person name="Cheng J.F."/>
            <person name="Han C."/>
            <person name="Tapia R."/>
            <person name="Goodwin L."/>
            <person name="Pitluck S."/>
            <person name="Liolios K."/>
            <person name="Ivanova N."/>
            <person name="Mavromatis K."/>
            <person name="Mikhailova N."/>
            <person name="Ovchinnikova G."/>
            <person name="Pati A."/>
            <person name="Brambilla E."/>
            <person name="Chen A."/>
            <person name="Palaniappan K."/>
            <person name="Land M."/>
            <person name="Hauser L."/>
            <person name="Chang Y.J."/>
            <person name="Jeffries C.D."/>
            <person name="Rohde M."/>
            <person name="Sikorski J."/>
            <person name="Spring S."/>
            <person name="Goker M."/>
            <person name="Detter J.C."/>
            <person name="Woyke T."/>
            <person name="Bristow J."/>
            <person name="Eisen J.A."/>
            <person name="Markowitz V."/>
            <person name="Hugenholtz P."/>
            <person name="Kyrpides N.C."/>
            <person name="Klenk H.P."/>
        </authorList>
    </citation>
    <scope>NUCLEOTIDE SEQUENCE [LARGE SCALE GENOMIC DNA]</scope>
    <source>
        <strain evidence="2">DSM 12680 / TGB-C1</strain>
    </source>
</reference>
<dbReference type="Proteomes" id="UP000000378">
    <property type="component" value="Chromosome"/>
</dbReference>
<accession>D7CPR5</accession>
<dbReference type="RefSeq" id="WP_013176095.1">
    <property type="nucleotide sequence ID" value="NC_014220.1"/>
</dbReference>
<organism evidence="1 2">
    <name type="scientific">Syntrophothermus lipocalidus (strain DSM 12680 / TGB-C1)</name>
    <dbReference type="NCBI Taxonomy" id="643648"/>
    <lineage>
        <taxon>Bacteria</taxon>
        <taxon>Bacillati</taxon>
        <taxon>Bacillota</taxon>
        <taxon>Clostridia</taxon>
        <taxon>Eubacteriales</taxon>
        <taxon>Syntrophomonadaceae</taxon>
        <taxon>Syntrophothermus</taxon>
    </lineage>
</organism>
<name>D7CPR5_SYNLT</name>
<dbReference type="KEGG" id="slp:Slip_1941"/>
<dbReference type="eggNOG" id="ENOG502ZJ4Q">
    <property type="taxonomic scope" value="Bacteria"/>
</dbReference>
<dbReference type="HOGENOM" id="CLU_3174137_0_0_9"/>
<dbReference type="EMBL" id="CP002048">
    <property type="protein sequence ID" value="ADI02693.1"/>
    <property type="molecule type" value="Genomic_DNA"/>
</dbReference>
<protein>
    <submittedName>
        <fullName evidence="1">Uncharacterized protein</fullName>
    </submittedName>
</protein>
<evidence type="ECO:0000313" key="1">
    <source>
        <dbReference type="EMBL" id="ADI02693.1"/>
    </source>
</evidence>
<sequence length="47" mass="5456">MTGWELLEEFEDFLGRDVDPDSEEFHALLDALGFEPDEVQDLDDEIL</sequence>
<evidence type="ECO:0000313" key="2">
    <source>
        <dbReference type="Proteomes" id="UP000000378"/>
    </source>
</evidence>
<gene>
    <name evidence="1" type="ordered locus">Slip_1941</name>
</gene>
<dbReference type="STRING" id="643648.Slip_1941"/>
<keyword evidence="2" id="KW-1185">Reference proteome</keyword>